<evidence type="ECO:0000313" key="2">
    <source>
        <dbReference type="Proteomes" id="UP000202923"/>
    </source>
</evidence>
<accession>A0A1B2IDZ8</accession>
<dbReference type="EMBL" id="KX397369">
    <property type="protein sequence ID" value="ANZ49488.1"/>
    <property type="molecule type" value="Genomic_DNA"/>
</dbReference>
<evidence type="ECO:0000313" key="1">
    <source>
        <dbReference type="EMBL" id="ANZ49488.1"/>
    </source>
</evidence>
<gene>
    <name evidence="1" type="ORF">KWAN_136</name>
</gene>
<dbReference type="Proteomes" id="UP000202923">
    <property type="component" value="Genome"/>
</dbReference>
<dbReference type="GeneID" id="29061980"/>
<organism evidence="1 2">
    <name type="scientific">Erwinia phage vB_EamM_Kwan</name>
    <dbReference type="NCBI Taxonomy" id="1883374"/>
    <lineage>
        <taxon>Viruses</taxon>
        <taxon>Duplodnaviria</taxon>
        <taxon>Heunggongvirae</taxon>
        <taxon>Uroviricota</taxon>
        <taxon>Caudoviricetes</taxon>
        <taxon>Chimalliviridae</taxon>
        <taxon>Wellingtonvirus</taxon>
        <taxon>Wellingtonvirus wellington</taxon>
    </lineage>
</organism>
<name>A0A1B2IDZ8_9CAUD</name>
<proteinExistence type="predicted"/>
<dbReference type="KEGG" id="vg:29061980"/>
<protein>
    <submittedName>
        <fullName evidence="1">Uncharacterized protein</fullName>
    </submittedName>
</protein>
<reference evidence="1 2" key="1">
    <citation type="submission" date="2016-06" db="EMBL/GenBank/DDBJ databases">
        <authorList>
            <person name="Kjaerup R.B."/>
            <person name="Dalgaard T.S."/>
            <person name="Juul-Madsen H.R."/>
        </authorList>
    </citation>
    <scope>NUCLEOTIDE SEQUENCE [LARGE SCALE GENOMIC DNA]</scope>
</reference>
<dbReference type="RefSeq" id="YP_009278741.1">
    <property type="nucleotide sequence ID" value="NC_031010.1"/>
</dbReference>
<sequence>MKVIELEQLPQHDFDQGLRDQTGVTGEQFCSTYNEVITGEPLDDEHMSRFEKSLVGALNERAGAVALLHELAFSDIDPYNARLILEKGVVPADEILDKAAVLRANIDELIEDYLPQLAELEVTGEGDNVRQRLARYVIASILFDDREEENGD</sequence>
<dbReference type="OrthoDB" id="19468at10239"/>